<comment type="caution">
    <text evidence="2">The sequence shown here is derived from an EMBL/GenBank/DDBJ whole genome shotgun (WGS) entry which is preliminary data.</text>
</comment>
<protein>
    <submittedName>
        <fullName evidence="2">Uncharacterized protein</fullName>
    </submittedName>
</protein>
<organism evidence="2 3">
    <name type="scientific">Paenibacillus apiarius</name>
    <dbReference type="NCBI Taxonomy" id="46240"/>
    <lineage>
        <taxon>Bacteria</taxon>
        <taxon>Bacillati</taxon>
        <taxon>Bacillota</taxon>
        <taxon>Bacilli</taxon>
        <taxon>Bacillales</taxon>
        <taxon>Paenibacillaceae</taxon>
        <taxon>Paenibacillus</taxon>
    </lineage>
</organism>
<dbReference type="Proteomes" id="UP001207626">
    <property type="component" value="Unassembled WGS sequence"/>
</dbReference>
<reference evidence="2 3" key="1">
    <citation type="submission" date="2022-05" db="EMBL/GenBank/DDBJ databases">
        <title>Genome Sequencing of Bee-Associated Microbes.</title>
        <authorList>
            <person name="Dunlap C."/>
        </authorList>
    </citation>
    <scope>NUCLEOTIDE SEQUENCE [LARGE SCALE GENOMIC DNA]</scope>
    <source>
        <strain evidence="2 3">NRRL NRS-1438</strain>
    </source>
</reference>
<sequence>MLKQQRFNPSHTGERQFWNERLIRDRFLFAAAAVLLAVIAVLGIRFPHGYSLLEAMMRWLGIPTVIQLGNNSKLLITGIVAVIGMIAMLWMLARSLNRMRARIGFLAILLLGWLPGQAVGLYQAWFGEGIYALKFERNVGNCGLQQKESFWEGECSLKVVNYHSRTVQADVTLRAPDLDGQLAALRDIPLGAVDFSPGHSAVTVTVRLPDPEARFTNSVNAAFSEISYQEAVVTDGKRVRNLVSIP</sequence>
<gene>
    <name evidence="2" type="ORF">M5X09_00960</name>
</gene>
<evidence type="ECO:0000313" key="2">
    <source>
        <dbReference type="EMBL" id="MCY9518236.1"/>
    </source>
</evidence>
<proteinExistence type="predicted"/>
<keyword evidence="1" id="KW-0472">Membrane</keyword>
<name>A0ABT4DQB0_9BACL</name>
<evidence type="ECO:0000256" key="1">
    <source>
        <dbReference type="SAM" id="Phobius"/>
    </source>
</evidence>
<keyword evidence="1" id="KW-0812">Transmembrane</keyword>
<keyword evidence="1" id="KW-1133">Transmembrane helix</keyword>
<accession>A0ABT4DQB0</accession>
<feature type="transmembrane region" description="Helical" evidence="1">
    <location>
        <begin position="105"/>
        <end position="125"/>
    </location>
</feature>
<evidence type="ECO:0000313" key="3">
    <source>
        <dbReference type="Proteomes" id="UP001207626"/>
    </source>
</evidence>
<feature type="transmembrane region" description="Helical" evidence="1">
    <location>
        <begin position="27"/>
        <end position="46"/>
    </location>
</feature>
<dbReference type="EMBL" id="JAMDLW010000001">
    <property type="protein sequence ID" value="MCY9518236.1"/>
    <property type="molecule type" value="Genomic_DNA"/>
</dbReference>
<feature type="transmembrane region" description="Helical" evidence="1">
    <location>
        <begin position="74"/>
        <end position="93"/>
    </location>
</feature>
<dbReference type="RefSeq" id="WP_087432717.1">
    <property type="nucleotide sequence ID" value="NZ_JAMDLV010000009.1"/>
</dbReference>
<keyword evidence="3" id="KW-1185">Reference proteome</keyword>